<dbReference type="PANTHER" id="PTHR37049">
    <property type="entry name" value="PEPTIDASE S41 FAMILY PROTEIN"/>
    <property type="match status" value="1"/>
</dbReference>
<dbReference type="STRING" id="1509407.A0A0L1J5Y3"/>
<sequence>MEAAGIEIDEHDNGQPYKPEDIVILSDGICSSACALFMELMHHEAGVRTVVIGGQPSYGPMQAPSGTRGAAVYKAENMHQDIDLARDIDNSMHVDLPNRAHAFFITTATVNLRDQVRHTDTSATPLQFLYEAADCRIFFIPETWYNYTNLWKYAADAIWQKPALCAKGSRTNHTQSNHPSVPGKSYNASSTLSNLAASQSDEQPSSIQDKSNFILDKDEPVVTKEGYACQSDYDCSLGVSGACWEVDVCITELRKTTSKQPRGFMKPKKQKRCVTTCTQQNGNRDCSGGRICLNGGYCGVGSALCNGLASQYNSANYFICYGTYDTLTCYDRNWKIVRTMAVEYQMPYSASSPVLYADGIHKCCCGDRNRICMDNSKPPCTPTNNRLVCVCSDNQSCPLNKAN</sequence>
<dbReference type="AlphaFoldDB" id="A0A0L1J5Y3"/>
<dbReference type="RefSeq" id="XP_015408072.1">
    <property type="nucleotide sequence ID" value="XM_015550363.1"/>
</dbReference>
<feature type="compositionally biased region" description="Low complexity" evidence="1">
    <location>
        <begin position="185"/>
        <end position="200"/>
    </location>
</feature>
<dbReference type="GeneID" id="26806910"/>
<feature type="compositionally biased region" description="Polar residues" evidence="1">
    <location>
        <begin position="201"/>
        <end position="210"/>
    </location>
</feature>
<dbReference type="PANTHER" id="PTHR37049:SF5">
    <property type="entry name" value="TAIL SPECIFIC PROTEASE DOMAIN-CONTAINING PROTEIN"/>
    <property type="match status" value="1"/>
</dbReference>
<comment type="caution">
    <text evidence="2">The sequence shown here is derived from an EMBL/GenBank/DDBJ whole genome shotgun (WGS) entry which is preliminary data.</text>
</comment>
<dbReference type="EMBL" id="JNOM01000090">
    <property type="protein sequence ID" value="KNG87149.1"/>
    <property type="molecule type" value="Genomic_DNA"/>
</dbReference>
<organism evidence="2 3">
    <name type="scientific">Aspergillus nomiae NRRL (strain ATCC 15546 / NRRL 13137 / CBS 260.88 / M93)</name>
    <dbReference type="NCBI Taxonomy" id="1509407"/>
    <lineage>
        <taxon>Eukaryota</taxon>
        <taxon>Fungi</taxon>
        <taxon>Dikarya</taxon>
        <taxon>Ascomycota</taxon>
        <taxon>Pezizomycotina</taxon>
        <taxon>Eurotiomycetes</taxon>
        <taxon>Eurotiomycetidae</taxon>
        <taxon>Eurotiales</taxon>
        <taxon>Aspergillaceae</taxon>
        <taxon>Aspergillus</taxon>
        <taxon>Aspergillus subgen. Circumdati</taxon>
    </lineage>
</organism>
<evidence type="ECO:0000256" key="1">
    <source>
        <dbReference type="SAM" id="MobiDB-lite"/>
    </source>
</evidence>
<name>A0A0L1J5Y3_ASPN3</name>
<keyword evidence="3" id="KW-1185">Reference proteome</keyword>
<evidence type="ECO:0000313" key="3">
    <source>
        <dbReference type="Proteomes" id="UP000037505"/>
    </source>
</evidence>
<accession>A0A0L1J5Y3</accession>
<dbReference type="InterPro" id="IPR052766">
    <property type="entry name" value="S41A_metabolite_peptidase"/>
</dbReference>
<feature type="region of interest" description="Disordered" evidence="1">
    <location>
        <begin position="169"/>
        <end position="210"/>
    </location>
</feature>
<gene>
    <name evidence="2" type="ORF">ANOM_005106</name>
</gene>
<feature type="compositionally biased region" description="Polar residues" evidence="1">
    <location>
        <begin position="169"/>
        <end position="179"/>
    </location>
</feature>
<protein>
    <submittedName>
        <fullName evidence="2">Uncharacterized protein</fullName>
    </submittedName>
</protein>
<dbReference type="Proteomes" id="UP000037505">
    <property type="component" value="Unassembled WGS sequence"/>
</dbReference>
<proteinExistence type="predicted"/>
<evidence type="ECO:0000313" key="2">
    <source>
        <dbReference type="EMBL" id="KNG87149.1"/>
    </source>
</evidence>
<reference evidence="2 3" key="1">
    <citation type="submission" date="2014-06" db="EMBL/GenBank/DDBJ databases">
        <title>The Genome of the Aflatoxigenic Filamentous Fungus Aspergillus nomius.</title>
        <authorList>
            <person name="Moore M.G."/>
            <person name="Shannon B.M."/>
            <person name="Brian M.M."/>
        </authorList>
    </citation>
    <scope>NUCLEOTIDE SEQUENCE [LARGE SCALE GENOMIC DNA]</scope>
    <source>
        <strain evidence="2 3">NRRL 13137</strain>
    </source>
</reference>